<organism evidence="1 2">
    <name type="scientific">Methanoculleus receptaculi</name>
    <dbReference type="NCBI Taxonomy" id="394967"/>
    <lineage>
        <taxon>Archaea</taxon>
        <taxon>Methanobacteriati</taxon>
        <taxon>Methanobacteriota</taxon>
        <taxon>Stenosarchaea group</taxon>
        <taxon>Methanomicrobia</taxon>
        <taxon>Methanomicrobiales</taxon>
        <taxon>Methanomicrobiaceae</taxon>
        <taxon>Methanoculleus</taxon>
    </lineage>
</organism>
<dbReference type="EMBL" id="CP137642">
    <property type="protein sequence ID" value="WOX57243.1"/>
    <property type="molecule type" value="Genomic_DNA"/>
</dbReference>
<evidence type="ECO:0000313" key="1">
    <source>
        <dbReference type="EMBL" id="WOX57243.1"/>
    </source>
</evidence>
<proteinExistence type="predicted"/>
<evidence type="ECO:0000313" key="2">
    <source>
        <dbReference type="Proteomes" id="UP001305652"/>
    </source>
</evidence>
<reference evidence="1 2" key="1">
    <citation type="submission" date="2023-10" db="EMBL/GenBank/DDBJ databases">
        <title>The complete genome sequence of Methanoculleus receptaculi DSM 18860.</title>
        <authorList>
            <person name="Lai S.-J."/>
            <person name="You Y.-T."/>
            <person name="Chen S.-C."/>
        </authorList>
    </citation>
    <scope>NUCLEOTIDE SEQUENCE [LARGE SCALE GENOMIC DNA]</scope>
    <source>
        <strain evidence="1 2">DSM 18860</strain>
    </source>
</reference>
<gene>
    <name evidence="1" type="ORF">R6Y96_08015</name>
</gene>
<dbReference type="KEGG" id="mrc:R6Y96_08015"/>
<name>A0AAX4FUY1_9EURY</name>
<evidence type="ECO:0008006" key="3">
    <source>
        <dbReference type="Google" id="ProtNLM"/>
    </source>
</evidence>
<dbReference type="GeneID" id="85733094"/>
<dbReference type="Proteomes" id="UP001305652">
    <property type="component" value="Chromosome"/>
</dbReference>
<dbReference type="AlphaFoldDB" id="A0AAX4FUY1"/>
<protein>
    <recommendedName>
        <fullName evidence="3">CRISPR-associated protein</fullName>
    </recommendedName>
</protein>
<dbReference type="RefSeq" id="WP_318620767.1">
    <property type="nucleotide sequence ID" value="NZ_CP137642.1"/>
</dbReference>
<sequence>MNSPGRPAAGDAYITLHGRSTWALVNAYHAAVRERGLRPERVVIVTEEPYAEAASTAEAAVGMVSEGYGLSPEIQVEVLPEADFVRAGQTIRSLAGDFIRQGYDVAIDITSGRKVTVAGALIALSVAGLDIRHIYYLAMKTTDDIAKPYMMIPHQVQRIHDLIEDAAALSA</sequence>
<accession>A0AAX4FUY1</accession>
<dbReference type="Gene3D" id="3.40.50.11700">
    <property type="match status" value="1"/>
</dbReference>
<keyword evidence="2" id="KW-1185">Reference proteome</keyword>